<protein>
    <submittedName>
        <fullName evidence="1">Uncharacterized protein</fullName>
    </submittedName>
</protein>
<dbReference type="Proteomes" id="UP000178187">
    <property type="component" value="Unassembled WGS sequence"/>
</dbReference>
<comment type="caution">
    <text evidence="1">The sequence shown here is derived from an EMBL/GenBank/DDBJ whole genome shotgun (WGS) entry which is preliminary data.</text>
</comment>
<sequence>MCSTMRRRKYRKPHWKYVELRERDIRLFKLILEQKFLRRREVMDYVFDGMKSYAEFRIRKLKNFEYIKAIQVLPGEPESYLLGKAGLKALKELGVCVGRLGSSVIAGRTFPEPQDQIEIACYEHDVKVTQVRFLFERMKLCKNWHSEKLLKMGTKGERKVPDGYFTKEGRGIAVELELHPKKAKGYRKIFDIYKDDSKTDYIFYVCGDISLKRRMMALVEKESLLTKEYCFILFKDLMEFGEESGIQIPLKGKFKLKAVLQHVR</sequence>
<dbReference type="AlphaFoldDB" id="A0A1G1KYT9"/>
<organism evidence="1 2">
    <name type="scientific">Candidatus Danuiimicrobium aquiferis</name>
    <dbReference type="NCBI Taxonomy" id="1801832"/>
    <lineage>
        <taxon>Bacteria</taxon>
        <taxon>Pseudomonadati</taxon>
        <taxon>Candidatus Omnitrophota</taxon>
        <taxon>Candidatus Danuiimicrobium</taxon>
    </lineage>
</organism>
<dbReference type="EMBL" id="MHFR01000037">
    <property type="protein sequence ID" value="OGW98070.1"/>
    <property type="molecule type" value="Genomic_DNA"/>
</dbReference>
<accession>A0A1G1KYT9</accession>
<proteinExistence type="predicted"/>
<gene>
    <name evidence="1" type="ORF">A3G33_07530</name>
</gene>
<evidence type="ECO:0000313" key="2">
    <source>
        <dbReference type="Proteomes" id="UP000178187"/>
    </source>
</evidence>
<name>A0A1G1KYT9_9BACT</name>
<evidence type="ECO:0000313" key="1">
    <source>
        <dbReference type="EMBL" id="OGW98070.1"/>
    </source>
</evidence>
<reference evidence="1 2" key="1">
    <citation type="journal article" date="2016" name="Nat. Commun.">
        <title>Thousands of microbial genomes shed light on interconnected biogeochemical processes in an aquifer system.</title>
        <authorList>
            <person name="Anantharaman K."/>
            <person name="Brown C.T."/>
            <person name="Hug L.A."/>
            <person name="Sharon I."/>
            <person name="Castelle C.J."/>
            <person name="Probst A.J."/>
            <person name="Thomas B.C."/>
            <person name="Singh A."/>
            <person name="Wilkins M.J."/>
            <person name="Karaoz U."/>
            <person name="Brodie E.L."/>
            <person name="Williams K.H."/>
            <person name="Hubbard S.S."/>
            <person name="Banfield J.F."/>
        </authorList>
    </citation>
    <scope>NUCLEOTIDE SEQUENCE [LARGE SCALE GENOMIC DNA]</scope>
</reference>